<sequence length="202" mass="22512">MPSVEIVRFPGSEAFLTDPLVLEDALEILKKADGVIDSPYYGLQTEDGSTGYLIVKWETYEHHMRLTQQPHYQNLISALERARSGPLDLQHVDNFDKDVAPSLEAPATEFALITPKDGASLEAFQETLENLGENLLKEKTCHHVAAGESREKEGTWVMVIGWDSVQAHVTAVAQGVFPELIKNLKNMATIEIKHANLVKYTK</sequence>
<dbReference type="SUPFAM" id="SSF54909">
    <property type="entry name" value="Dimeric alpha+beta barrel"/>
    <property type="match status" value="1"/>
</dbReference>
<dbReference type="Proteomes" id="UP001063166">
    <property type="component" value="Unassembled WGS sequence"/>
</dbReference>
<dbReference type="AlphaFoldDB" id="A0A9P3PN75"/>
<evidence type="ECO:0000259" key="1">
    <source>
        <dbReference type="Pfam" id="PF03992"/>
    </source>
</evidence>
<accession>A0A9P3PN75</accession>
<keyword evidence="3" id="KW-1185">Reference proteome</keyword>
<feature type="domain" description="ABM" evidence="1">
    <location>
        <begin position="111"/>
        <end position="168"/>
    </location>
</feature>
<comment type="caution">
    <text evidence="2">The sequence shown here is derived from an EMBL/GenBank/DDBJ whole genome shotgun (WGS) entry which is preliminary data.</text>
</comment>
<reference evidence="2" key="1">
    <citation type="submission" date="2022-07" db="EMBL/GenBank/DDBJ databases">
        <title>The genome of Lyophyllum shimeji provides insight into the initial evolution of ectomycorrhizal fungal genome.</title>
        <authorList>
            <person name="Kobayashi Y."/>
            <person name="Shibata T."/>
            <person name="Hirakawa H."/>
            <person name="Shigenobu S."/>
            <person name="Nishiyama T."/>
            <person name="Yamada A."/>
            <person name="Hasebe M."/>
            <person name="Kawaguchi M."/>
        </authorList>
    </citation>
    <scope>NUCLEOTIDE SEQUENCE</scope>
    <source>
        <strain evidence="2">AT787</strain>
    </source>
</reference>
<dbReference type="Pfam" id="PF03992">
    <property type="entry name" value="ABM"/>
    <property type="match status" value="1"/>
</dbReference>
<name>A0A9P3PN75_LYOSH</name>
<dbReference type="EMBL" id="BRPK01000005">
    <property type="protein sequence ID" value="GLB38386.1"/>
    <property type="molecule type" value="Genomic_DNA"/>
</dbReference>
<gene>
    <name evidence="2" type="ORF">LshimejAT787_0502510</name>
</gene>
<organism evidence="2 3">
    <name type="scientific">Lyophyllum shimeji</name>
    <name type="common">Hon-shimeji</name>
    <name type="synonym">Tricholoma shimeji</name>
    <dbReference type="NCBI Taxonomy" id="47721"/>
    <lineage>
        <taxon>Eukaryota</taxon>
        <taxon>Fungi</taxon>
        <taxon>Dikarya</taxon>
        <taxon>Basidiomycota</taxon>
        <taxon>Agaricomycotina</taxon>
        <taxon>Agaricomycetes</taxon>
        <taxon>Agaricomycetidae</taxon>
        <taxon>Agaricales</taxon>
        <taxon>Tricholomatineae</taxon>
        <taxon>Lyophyllaceae</taxon>
        <taxon>Lyophyllum</taxon>
    </lineage>
</organism>
<evidence type="ECO:0000313" key="2">
    <source>
        <dbReference type="EMBL" id="GLB38386.1"/>
    </source>
</evidence>
<dbReference type="InterPro" id="IPR011008">
    <property type="entry name" value="Dimeric_a/b-barrel"/>
</dbReference>
<evidence type="ECO:0000313" key="3">
    <source>
        <dbReference type="Proteomes" id="UP001063166"/>
    </source>
</evidence>
<dbReference type="Gene3D" id="3.30.70.100">
    <property type="match status" value="2"/>
</dbReference>
<proteinExistence type="predicted"/>
<dbReference type="InterPro" id="IPR007138">
    <property type="entry name" value="ABM_dom"/>
</dbReference>
<dbReference type="OrthoDB" id="3830579at2759"/>
<protein>
    <recommendedName>
        <fullName evidence="1">ABM domain-containing protein</fullName>
    </recommendedName>
</protein>